<dbReference type="InterPro" id="IPR014942">
    <property type="entry name" value="AbiEii"/>
</dbReference>
<proteinExistence type="predicted"/>
<evidence type="ECO:0000313" key="1">
    <source>
        <dbReference type="EMBL" id="CAH1206237.1"/>
    </source>
</evidence>
<dbReference type="Proteomes" id="UP000838686">
    <property type="component" value="Unassembled WGS sequence"/>
</dbReference>
<keyword evidence="2" id="KW-1185">Reference proteome</keyword>
<sequence length="306" mass="35719">MSDIRNIPASVSERLKNIAKASGKAFDTLLLLYFQERFLYRLSISDYRDKFILKGGLFLFSQTKFKARPTKDVDFLARQIANELETLRESFVEICSLEVQGDGVVFQLDELTTERIKEDADYEGIRIKVTALLGRMRKSLQFDIGFGDVVVPKPQLIDYPVLLDMEIPQVQAYSKESVISEKFEAMITLSVMNSRMKDFYDIYTLLTTNDFAGRVLFEAVFETFQRRGTVLEKEHPLFQTEFAEDDSRTRQWIAFLRRTGIEEQLSFKDVLACIIDFLEPIYQSILDEQEFFCRWNSVSRTWIKKN</sequence>
<name>A0ABN8GIP5_9BACL</name>
<evidence type="ECO:0008006" key="3">
    <source>
        <dbReference type="Google" id="ProtNLM"/>
    </source>
</evidence>
<organism evidence="1 2">
    <name type="scientific">Paenibacillus plantiphilus</name>
    <dbReference type="NCBI Taxonomy" id="2905650"/>
    <lineage>
        <taxon>Bacteria</taxon>
        <taxon>Bacillati</taxon>
        <taxon>Bacillota</taxon>
        <taxon>Bacilli</taxon>
        <taxon>Bacillales</taxon>
        <taxon>Paenibacillaceae</taxon>
        <taxon>Paenibacillus</taxon>
    </lineage>
</organism>
<gene>
    <name evidence="1" type="ORF">PAECIP111893_02480</name>
</gene>
<protein>
    <recommendedName>
        <fullName evidence="3">Nucleotidyl transferase AbiEii/AbiGii toxin family protein</fullName>
    </recommendedName>
</protein>
<dbReference type="Pfam" id="PF08843">
    <property type="entry name" value="AbiEii"/>
    <property type="match status" value="1"/>
</dbReference>
<comment type="caution">
    <text evidence="1">The sequence shown here is derived from an EMBL/GenBank/DDBJ whole genome shotgun (WGS) entry which is preliminary data.</text>
</comment>
<evidence type="ECO:0000313" key="2">
    <source>
        <dbReference type="Proteomes" id="UP000838686"/>
    </source>
</evidence>
<reference evidence="1" key="1">
    <citation type="submission" date="2022-01" db="EMBL/GenBank/DDBJ databases">
        <authorList>
            <person name="Criscuolo A."/>
        </authorList>
    </citation>
    <scope>NUCLEOTIDE SEQUENCE</scope>
    <source>
        <strain evidence="1">CIP111893</strain>
    </source>
</reference>
<dbReference type="EMBL" id="CAKMMF010000012">
    <property type="protein sequence ID" value="CAH1206237.1"/>
    <property type="molecule type" value="Genomic_DNA"/>
</dbReference>
<accession>A0ABN8GIP5</accession>
<dbReference type="RefSeq" id="WP_236342677.1">
    <property type="nucleotide sequence ID" value="NZ_CAKMMF010000012.1"/>
</dbReference>